<dbReference type="AlphaFoldDB" id="A0A7C9FZW5"/>
<dbReference type="EMBL" id="WHLY01000002">
    <property type="protein sequence ID" value="MPR36288.1"/>
    <property type="molecule type" value="Genomic_DNA"/>
</dbReference>
<dbReference type="InterPro" id="IPR036259">
    <property type="entry name" value="MFS_trans_sf"/>
</dbReference>
<dbReference type="InterPro" id="IPR020846">
    <property type="entry name" value="MFS_dom"/>
</dbReference>
<organism evidence="7 8">
    <name type="scientific">Salmonirosea aquatica</name>
    <dbReference type="NCBI Taxonomy" id="2654236"/>
    <lineage>
        <taxon>Bacteria</taxon>
        <taxon>Pseudomonadati</taxon>
        <taxon>Bacteroidota</taxon>
        <taxon>Cytophagia</taxon>
        <taxon>Cytophagales</taxon>
        <taxon>Spirosomataceae</taxon>
        <taxon>Salmonirosea</taxon>
    </lineage>
</organism>
<evidence type="ECO:0000313" key="7">
    <source>
        <dbReference type="EMBL" id="MPR36288.1"/>
    </source>
</evidence>
<dbReference type="InterPro" id="IPR051788">
    <property type="entry name" value="MFS_Transporter"/>
</dbReference>
<dbReference type="Pfam" id="PF07690">
    <property type="entry name" value="MFS_1"/>
    <property type="match status" value="1"/>
</dbReference>
<evidence type="ECO:0000256" key="3">
    <source>
        <dbReference type="ARBA" id="ARBA00022989"/>
    </source>
</evidence>
<evidence type="ECO:0000313" key="8">
    <source>
        <dbReference type="Proteomes" id="UP000479293"/>
    </source>
</evidence>
<dbReference type="PANTHER" id="PTHR23514:SF13">
    <property type="entry name" value="INNER MEMBRANE PROTEIN YBJJ"/>
    <property type="match status" value="1"/>
</dbReference>
<dbReference type="SUPFAM" id="SSF103473">
    <property type="entry name" value="MFS general substrate transporter"/>
    <property type="match status" value="1"/>
</dbReference>
<feature type="domain" description="Major facilitator superfamily (MFS) profile" evidence="6">
    <location>
        <begin position="201"/>
        <end position="390"/>
    </location>
</feature>
<dbReference type="CDD" id="cd17393">
    <property type="entry name" value="MFS_MosC_like"/>
    <property type="match status" value="1"/>
</dbReference>
<gene>
    <name evidence="7" type="ORF">GBK04_23820</name>
</gene>
<keyword evidence="3 5" id="KW-1133">Transmembrane helix</keyword>
<evidence type="ECO:0000256" key="1">
    <source>
        <dbReference type="ARBA" id="ARBA00004141"/>
    </source>
</evidence>
<feature type="transmembrane region" description="Helical" evidence="5">
    <location>
        <begin position="348"/>
        <end position="366"/>
    </location>
</feature>
<comment type="caution">
    <text evidence="7">The sequence shown here is derived from an EMBL/GenBank/DDBJ whole genome shotgun (WGS) entry which is preliminary data.</text>
</comment>
<dbReference type="InterPro" id="IPR011701">
    <property type="entry name" value="MFS"/>
</dbReference>
<dbReference type="RefSeq" id="WP_152764058.1">
    <property type="nucleotide sequence ID" value="NZ_WHLY01000002.1"/>
</dbReference>
<feature type="transmembrane region" description="Helical" evidence="5">
    <location>
        <begin position="235"/>
        <end position="253"/>
    </location>
</feature>
<evidence type="ECO:0000256" key="5">
    <source>
        <dbReference type="SAM" id="Phobius"/>
    </source>
</evidence>
<proteinExistence type="predicted"/>
<evidence type="ECO:0000256" key="4">
    <source>
        <dbReference type="ARBA" id="ARBA00023136"/>
    </source>
</evidence>
<feature type="transmembrane region" description="Helical" evidence="5">
    <location>
        <begin position="322"/>
        <end position="342"/>
    </location>
</feature>
<dbReference type="GO" id="GO:0022857">
    <property type="term" value="F:transmembrane transporter activity"/>
    <property type="evidence" value="ECO:0007669"/>
    <property type="project" value="InterPro"/>
</dbReference>
<feature type="transmembrane region" description="Helical" evidence="5">
    <location>
        <begin position="97"/>
        <end position="115"/>
    </location>
</feature>
<feature type="transmembrane region" description="Helical" evidence="5">
    <location>
        <begin position="9"/>
        <end position="26"/>
    </location>
</feature>
<dbReference type="Gene3D" id="1.20.1250.20">
    <property type="entry name" value="MFS general substrate transporter like domains"/>
    <property type="match status" value="2"/>
</dbReference>
<feature type="transmembrane region" description="Helical" evidence="5">
    <location>
        <begin position="163"/>
        <end position="182"/>
    </location>
</feature>
<reference evidence="7 8" key="1">
    <citation type="submission" date="2019-10" db="EMBL/GenBank/DDBJ databases">
        <title>Draft Genome Sequence of Cytophagaceae sp. SJW1-29.</title>
        <authorList>
            <person name="Choi A."/>
        </authorList>
    </citation>
    <scope>NUCLEOTIDE SEQUENCE [LARGE SCALE GENOMIC DNA]</scope>
    <source>
        <strain evidence="7 8">SJW1-29</strain>
    </source>
</reference>
<protein>
    <submittedName>
        <fullName evidence="7">MFS transporter</fullName>
    </submittedName>
</protein>
<sequence length="390" mass="42545">MELRGKQRIFLSVFFFISGFAFSTWASRIPTIKTFYGFNDAEMGSVLLAMPVSSLIGLPISGWLISRFDSRIPLAVAFGINSLALACIGLAHTPMLLLITISVFAFTMRIFSIAVNTQTITLQKYYQKKIIGSFHGLWSSGGIAGVGFSTLMVAFAVPIEVHLAIVAVLCLCVTLFSFPYLLKNDRTSKGNKLILGKPDPYILYLGVLVFFAAVCEGGMFDWSGIFFREILHVEIFTYGYLVFMVFMALSRFLSDRIIEKIGIPTTYFLSSVMIVAGIGLAVVFPTLWTVLIGFSLTGFGTASVVPMTYALAGASKKYSPGLAISIVATYATVGMLVGPPLIGYLSHAFGLRIAFVAFAVSGLLFIPVSQLFFRHRQAPEQVPDQPQVLA</sequence>
<keyword evidence="8" id="KW-1185">Reference proteome</keyword>
<evidence type="ECO:0000259" key="6">
    <source>
        <dbReference type="PROSITE" id="PS50850"/>
    </source>
</evidence>
<feature type="transmembrane region" description="Helical" evidence="5">
    <location>
        <begin position="265"/>
        <end position="284"/>
    </location>
</feature>
<dbReference type="PANTHER" id="PTHR23514">
    <property type="entry name" value="BYPASS OF STOP CODON PROTEIN 6"/>
    <property type="match status" value="1"/>
</dbReference>
<keyword evidence="4 5" id="KW-0472">Membrane</keyword>
<keyword evidence="2 5" id="KW-0812">Transmembrane</keyword>
<feature type="transmembrane region" description="Helical" evidence="5">
    <location>
        <begin position="46"/>
        <end position="65"/>
    </location>
</feature>
<feature type="transmembrane region" description="Helical" evidence="5">
    <location>
        <begin position="136"/>
        <end position="157"/>
    </location>
</feature>
<evidence type="ECO:0000256" key="2">
    <source>
        <dbReference type="ARBA" id="ARBA00022692"/>
    </source>
</evidence>
<feature type="transmembrane region" description="Helical" evidence="5">
    <location>
        <begin position="72"/>
        <end position="91"/>
    </location>
</feature>
<feature type="transmembrane region" description="Helical" evidence="5">
    <location>
        <begin position="290"/>
        <end position="310"/>
    </location>
</feature>
<dbReference type="PROSITE" id="PS50850">
    <property type="entry name" value="MFS"/>
    <property type="match status" value="1"/>
</dbReference>
<feature type="transmembrane region" description="Helical" evidence="5">
    <location>
        <begin position="202"/>
        <end position="223"/>
    </location>
</feature>
<accession>A0A7C9FZW5</accession>
<dbReference type="Proteomes" id="UP000479293">
    <property type="component" value="Unassembled WGS sequence"/>
</dbReference>
<dbReference type="GO" id="GO:0016020">
    <property type="term" value="C:membrane"/>
    <property type="evidence" value="ECO:0007669"/>
    <property type="project" value="UniProtKB-SubCell"/>
</dbReference>
<name>A0A7C9FZW5_9BACT</name>
<comment type="subcellular location">
    <subcellularLocation>
        <location evidence="1">Membrane</location>
        <topology evidence="1">Multi-pass membrane protein</topology>
    </subcellularLocation>
</comment>